<sequence length="223" mass="25387">MVELIEKTKEEISINDRATLKHMISNSQLGAKSTGIPWFQPSAHRIILHIVNEKDIPELLTINKLTNEEGDWPIVCQRAQGNPCLSCLGFIKILPSVKDERIKANLIREGNNNIIAVSRIKKYRGETFCVKLQFSGHTRPPTVIYDGYDKIVHPYIPPAYLLLCHKCGKGGHKIDQCKSRLPKYPICSQEHERKDCLKTSRKCPNCEGDQNHSPTYHKCPYLS</sequence>
<feature type="non-terminal residue" evidence="3">
    <location>
        <position position="223"/>
    </location>
</feature>
<dbReference type="GO" id="GO:0003676">
    <property type="term" value="F:nucleic acid binding"/>
    <property type="evidence" value="ECO:0007669"/>
    <property type="project" value="InterPro"/>
</dbReference>
<dbReference type="PROSITE" id="PS50158">
    <property type="entry name" value="ZF_CCHC"/>
    <property type="match status" value="1"/>
</dbReference>
<dbReference type="InterPro" id="IPR001878">
    <property type="entry name" value="Znf_CCHC"/>
</dbReference>
<dbReference type="Proteomes" id="UP001497623">
    <property type="component" value="Unassembled WGS sequence"/>
</dbReference>
<dbReference type="EMBL" id="CAXKWB010163213">
    <property type="protein sequence ID" value="CAL4250117.1"/>
    <property type="molecule type" value="Genomic_DNA"/>
</dbReference>
<evidence type="ECO:0000313" key="3">
    <source>
        <dbReference type="EMBL" id="CAL4250117.1"/>
    </source>
</evidence>
<evidence type="ECO:0000313" key="4">
    <source>
        <dbReference type="Proteomes" id="UP001497623"/>
    </source>
</evidence>
<dbReference type="GO" id="GO:0008270">
    <property type="term" value="F:zinc ion binding"/>
    <property type="evidence" value="ECO:0007669"/>
    <property type="project" value="UniProtKB-KW"/>
</dbReference>
<keyword evidence="1" id="KW-0863">Zinc-finger</keyword>
<reference evidence="3 4" key="1">
    <citation type="submission" date="2024-05" db="EMBL/GenBank/DDBJ databases">
        <authorList>
            <person name="Wallberg A."/>
        </authorList>
    </citation>
    <scope>NUCLEOTIDE SEQUENCE [LARGE SCALE GENOMIC DNA]</scope>
</reference>
<keyword evidence="4" id="KW-1185">Reference proteome</keyword>
<protein>
    <recommendedName>
        <fullName evidence="2">CCHC-type domain-containing protein</fullName>
    </recommendedName>
</protein>
<gene>
    <name evidence="3" type="ORF">MNOR_LOCUS41653</name>
</gene>
<name>A0AAV2SXR2_MEGNR</name>
<keyword evidence="1" id="KW-0862">Zinc</keyword>
<dbReference type="AlphaFoldDB" id="A0AAV2SXR2"/>
<feature type="domain" description="CCHC-type" evidence="2">
    <location>
        <begin position="164"/>
        <end position="179"/>
    </location>
</feature>
<evidence type="ECO:0000256" key="1">
    <source>
        <dbReference type="PROSITE-ProRule" id="PRU00047"/>
    </source>
</evidence>
<organism evidence="3 4">
    <name type="scientific">Meganyctiphanes norvegica</name>
    <name type="common">Northern krill</name>
    <name type="synonym">Thysanopoda norvegica</name>
    <dbReference type="NCBI Taxonomy" id="48144"/>
    <lineage>
        <taxon>Eukaryota</taxon>
        <taxon>Metazoa</taxon>
        <taxon>Ecdysozoa</taxon>
        <taxon>Arthropoda</taxon>
        <taxon>Crustacea</taxon>
        <taxon>Multicrustacea</taxon>
        <taxon>Malacostraca</taxon>
        <taxon>Eumalacostraca</taxon>
        <taxon>Eucarida</taxon>
        <taxon>Euphausiacea</taxon>
        <taxon>Euphausiidae</taxon>
        <taxon>Meganyctiphanes</taxon>
    </lineage>
</organism>
<comment type="caution">
    <text evidence="3">The sequence shown here is derived from an EMBL/GenBank/DDBJ whole genome shotgun (WGS) entry which is preliminary data.</text>
</comment>
<proteinExistence type="predicted"/>
<accession>A0AAV2SXR2</accession>
<keyword evidence="1" id="KW-0479">Metal-binding</keyword>
<evidence type="ECO:0000259" key="2">
    <source>
        <dbReference type="PROSITE" id="PS50158"/>
    </source>
</evidence>